<evidence type="ECO:0000313" key="4">
    <source>
        <dbReference type="Proteomes" id="UP000187735"/>
    </source>
</evidence>
<evidence type="ECO:0008006" key="5">
    <source>
        <dbReference type="Google" id="ProtNLM"/>
    </source>
</evidence>
<evidence type="ECO:0000256" key="2">
    <source>
        <dbReference type="SAM" id="Phobius"/>
    </source>
</evidence>
<feature type="compositionally biased region" description="Polar residues" evidence="1">
    <location>
        <begin position="338"/>
        <end position="347"/>
    </location>
</feature>
<dbReference type="OrthoDB" id="269669at2"/>
<sequence length="493" mass="54237">MSRCDIQITFDQPDRTYRGGDTVTGEVHIKVNKDIRCNGILLTYYWKTHGRGNTDTGEKKDIVLSEMVPLQSGEELLLPFEFQADAWPLTYRGHYINVDHYVKVAVDVPWAIDPKHEEEFILQAGERPAEITGDRSEIVKLEAKAIEVKGLAKGCLIAFLVVLGLALGPVFIFLGPILLVGAGCYWAWKKAIASRVGDVEFTVPHVVVAPGEQMPVELNFTPKKSFMINGITAKLIAEESATSGSGTNATTHRHKLHEETQVLMPAGVLQGGMEVSESFCVAIPPLEAWSLKAPSNKVNWRIETRIDIPRFPDWKKSTELQVVAAEFLDGESPRIDASNDTDTSSVTAAEDWMDSGPATRRADVPPPIGQSADGESVAPLLTLINGIKQAGRFGNERSEILSAAKGHTYDIDIVVDRVTSTYGFSGETRQHRNGRTITGKLAGTDQPVQLFTVDSSNDSVEHLQRGHSYQTLASVQSWDSLYDRLVLLEVPFE</sequence>
<dbReference type="Proteomes" id="UP000187735">
    <property type="component" value="Chromosome"/>
</dbReference>
<keyword evidence="2" id="KW-0812">Transmembrane</keyword>
<dbReference type="EMBL" id="CP017641">
    <property type="protein sequence ID" value="APZ95618.1"/>
    <property type="molecule type" value="Genomic_DNA"/>
</dbReference>
<dbReference type="AlphaFoldDB" id="A0A1P8WNJ3"/>
<dbReference type="SUPFAM" id="SSF81296">
    <property type="entry name" value="E set domains"/>
    <property type="match status" value="1"/>
</dbReference>
<gene>
    <name evidence="3" type="ORF">Fuma_05277</name>
</gene>
<protein>
    <recommendedName>
        <fullName evidence="5">Arrestin-like N-terminal domain-containing protein</fullName>
    </recommendedName>
</protein>
<keyword evidence="2" id="KW-1133">Transmembrane helix</keyword>
<evidence type="ECO:0000313" key="3">
    <source>
        <dbReference type="EMBL" id="APZ95618.1"/>
    </source>
</evidence>
<name>A0A1P8WNJ3_9PLAN</name>
<keyword evidence="4" id="KW-1185">Reference proteome</keyword>
<dbReference type="InterPro" id="IPR014756">
    <property type="entry name" value="Ig_E-set"/>
</dbReference>
<keyword evidence="2" id="KW-0472">Membrane</keyword>
<dbReference type="Gene3D" id="2.60.40.640">
    <property type="match status" value="1"/>
</dbReference>
<reference evidence="3 4" key="1">
    <citation type="journal article" date="2016" name="Front. Microbiol.">
        <title>Fuerstia marisgermanicae gen. nov., sp. nov., an Unusual Member of the Phylum Planctomycetes from the German Wadden Sea.</title>
        <authorList>
            <person name="Kohn T."/>
            <person name="Heuer A."/>
            <person name="Jogler M."/>
            <person name="Vollmers J."/>
            <person name="Boedeker C."/>
            <person name="Bunk B."/>
            <person name="Rast P."/>
            <person name="Borchert D."/>
            <person name="Glockner I."/>
            <person name="Freese H.M."/>
            <person name="Klenk H.P."/>
            <person name="Overmann J."/>
            <person name="Kaster A.K."/>
            <person name="Rohde M."/>
            <person name="Wiegand S."/>
            <person name="Jogler C."/>
        </authorList>
    </citation>
    <scope>NUCLEOTIDE SEQUENCE [LARGE SCALE GENOMIC DNA]</scope>
    <source>
        <strain evidence="3 4">NH11</strain>
    </source>
</reference>
<evidence type="ECO:0000256" key="1">
    <source>
        <dbReference type="SAM" id="MobiDB-lite"/>
    </source>
</evidence>
<dbReference type="STRING" id="1891926.Fuma_05277"/>
<dbReference type="RefSeq" id="WP_077026761.1">
    <property type="nucleotide sequence ID" value="NZ_CP017641.1"/>
</dbReference>
<proteinExistence type="predicted"/>
<feature type="region of interest" description="Disordered" evidence="1">
    <location>
        <begin position="332"/>
        <end position="374"/>
    </location>
</feature>
<dbReference type="InterPro" id="IPR014752">
    <property type="entry name" value="Arrestin-like_C"/>
</dbReference>
<accession>A0A1P8WNJ3</accession>
<organism evidence="3 4">
    <name type="scientific">Fuerstiella marisgermanici</name>
    <dbReference type="NCBI Taxonomy" id="1891926"/>
    <lineage>
        <taxon>Bacteria</taxon>
        <taxon>Pseudomonadati</taxon>
        <taxon>Planctomycetota</taxon>
        <taxon>Planctomycetia</taxon>
        <taxon>Planctomycetales</taxon>
        <taxon>Planctomycetaceae</taxon>
        <taxon>Fuerstiella</taxon>
    </lineage>
</organism>
<dbReference type="KEGG" id="fmr:Fuma_05277"/>
<feature type="transmembrane region" description="Helical" evidence="2">
    <location>
        <begin position="155"/>
        <end position="188"/>
    </location>
</feature>